<keyword evidence="1" id="KW-0472">Membrane</keyword>
<sequence>MNKDFVVETGQKFISNVLGGAGAIWGSSEIVCLRNSTNRRLWRGISGSIGMVFFGIYLQERYEKYNKIKNIYKP</sequence>
<dbReference type="EMBL" id="MN739464">
    <property type="protein sequence ID" value="QHT06113.1"/>
    <property type="molecule type" value="Genomic_DNA"/>
</dbReference>
<keyword evidence="1" id="KW-0812">Transmembrane</keyword>
<organism evidence="2">
    <name type="scientific">viral metagenome</name>
    <dbReference type="NCBI Taxonomy" id="1070528"/>
    <lineage>
        <taxon>unclassified sequences</taxon>
        <taxon>metagenomes</taxon>
        <taxon>organismal metagenomes</taxon>
    </lineage>
</organism>
<feature type="transmembrane region" description="Helical" evidence="1">
    <location>
        <begin position="41"/>
        <end position="58"/>
    </location>
</feature>
<name>A0A6C0CP98_9ZZZZ</name>
<reference evidence="2" key="1">
    <citation type="journal article" date="2020" name="Nature">
        <title>Giant virus diversity and host interactions through global metagenomics.</title>
        <authorList>
            <person name="Schulz F."/>
            <person name="Roux S."/>
            <person name="Paez-Espino D."/>
            <person name="Jungbluth S."/>
            <person name="Walsh D.A."/>
            <person name="Denef V.J."/>
            <person name="McMahon K.D."/>
            <person name="Konstantinidis K.T."/>
            <person name="Eloe-Fadrosh E.A."/>
            <person name="Kyrpides N.C."/>
            <person name="Woyke T."/>
        </authorList>
    </citation>
    <scope>NUCLEOTIDE SEQUENCE</scope>
    <source>
        <strain evidence="2">GVMAG-M-3300021425-14</strain>
    </source>
</reference>
<protein>
    <submittedName>
        <fullName evidence="2">Uncharacterized protein</fullName>
    </submittedName>
</protein>
<accession>A0A6C0CP98</accession>
<dbReference type="AlphaFoldDB" id="A0A6C0CP98"/>
<proteinExistence type="predicted"/>
<evidence type="ECO:0000256" key="1">
    <source>
        <dbReference type="SAM" id="Phobius"/>
    </source>
</evidence>
<evidence type="ECO:0000313" key="2">
    <source>
        <dbReference type="EMBL" id="QHT06113.1"/>
    </source>
</evidence>
<keyword evidence="1" id="KW-1133">Transmembrane helix</keyword>